<dbReference type="EMBL" id="CAJVQA010008478">
    <property type="protein sequence ID" value="CAG8672443.1"/>
    <property type="molecule type" value="Genomic_DNA"/>
</dbReference>
<comment type="caution">
    <text evidence="1">The sequence shown here is derived from an EMBL/GenBank/DDBJ whole genome shotgun (WGS) entry which is preliminary data.</text>
</comment>
<sequence length="207" mass="23785">MTAVLQQSLSAKQSIHFMPTDVSDEAEYIKKVSTYILCISSALINEQKAIVDIMGIKPFFDVEVPETTTYPLSEYIKDLRDALKKDEAIIFHLWKDAIIHAEGIYSSIGRRDGNIGYTTNNDYLNALDKITDSTRSKLSNLLLELSKLNVEYRNAMYELIMQAQKCKPEITILKQYIFLYDLGSECRALMDFRNTWHKVVGLEFTHL</sequence>
<name>A0A9N9HGM4_9GLOM</name>
<keyword evidence="2" id="KW-1185">Reference proteome</keyword>
<protein>
    <submittedName>
        <fullName evidence="1">17435_t:CDS:1</fullName>
    </submittedName>
</protein>
<proteinExistence type="predicted"/>
<evidence type="ECO:0000313" key="1">
    <source>
        <dbReference type="EMBL" id="CAG8672443.1"/>
    </source>
</evidence>
<dbReference type="AlphaFoldDB" id="A0A9N9HGM4"/>
<gene>
    <name evidence="1" type="ORF">CPELLU_LOCUS10346</name>
</gene>
<accession>A0A9N9HGM4</accession>
<dbReference type="Proteomes" id="UP000789759">
    <property type="component" value="Unassembled WGS sequence"/>
</dbReference>
<evidence type="ECO:0000313" key="2">
    <source>
        <dbReference type="Proteomes" id="UP000789759"/>
    </source>
</evidence>
<reference evidence="1" key="1">
    <citation type="submission" date="2021-06" db="EMBL/GenBank/DDBJ databases">
        <authorList>
            <person name="Kallberg Y."/>
            <person name="Tangrot J."/>
            <person name="Rosling A."/>
        </authorList>
    </citation>
    <scope>NUCLEOTIDE SEQUENCE</scope>
    <source>
        <strain evidence="1">FL966</strain>
    </source>
</reference>
<organism evidence="1 2">
    <name type="scientific">Cetraspora pellucida</name>
    <dbReference type="NCBI Taxonomy" id="1433469"/>
    <lineage>
        <taxon>Eukaryota</taxon>
        <taxon>Fungi</taxon>
        <taxon>Fungi incertae sedis</taxon>
        <taxon>Mucoromycota</taxon>
        <taxon>Glomeromycotina</taxon>
        <taxon>Glomeromycetes</taxon>
        <taxon>Diversisporales</taxon>
        <taxon>Gigasporaceae</taxon>
        <taxon>Cetraspora</taxon>
    </lineage>
</organism>
<dbReference type="OrthoDB" id="2393851at2759"/>